<proteinExistence type="predicted"/>
<dbReference type="AlphaFoldDB" id="A0A382GP64"/>
<gene>
    <name evidence="1" type="ORF">METZ01_LOCUS229633</name>
</gene>
<organism evidence="1">
    <name type="scientific">marine metagenome</name>
    <dbReference type="NCBI Taxonomy" id="408172"/>
    <lineage>
        <taxon>unclassified sequences</taxon>
        <taxon>metagenomes</taxon>
        <taxon>ecological metagenomes</taxon>
    </lineage>
</organism>
<protein>
    <submittedName>
        <fullName evidence="1">Uncharacterized protein</fullName>
    </submittedName>
</protein>
<sequence>YTPARVHLNVLVPSSRGEFNTFSASCLKETAIGLANGTIESSKFMQDLKLEIQ</sequence>
<dbReference type="EMBL" id="UINC01056580">
    <property type="protein sequence ID" value="SVB76779.1"/>
    <property type="molecule type" value="Genomic_DNA"/>
</dbReference>
<feature type="non-terminal residue" evidence="1">
    <location>
        <position position="1"/>
    </location>
</feature>
<evidence type="ECO:0000313" key="1">
    <source>
        <dbReference type="EMBL" id="SVB76779.1"/>
    </source>
</evidence>
<accession>A0A382GP64</accession>
<reference evidence="1" key="1">
    <citation type="submission" date="2018-05" db="EMBL/GenBank/DDBJ databases">
        <authorList>
            <person name="Lanie J.A."/>
            <person name="Ng W.-L."/>
            <person name="Kazmierczak K.M."/>
            <person name="Andrzejewski T.M."/>
            <person name="Davidsen T.M."/>
            <person name="Wayne K.J."/>
            <person name="Tettelin H."/>
            <person name="Glass J.I."/>
            <person name="Rusch D."/>
            <person name="Podicherti R."/>
            <person name="Tsui H.-C.T."/>
            <person name="Winkler M.E."/>
        </authorList>
    </citation>
    <scope>NUCLEOTIDE SEQUENCE</scope>
</reference>
<name>A0A382GP64_9ZZZZ</name>